<dbReference type="InterPro" id="IPR006201">
    <property type="entry name" value="Neur_channel"/>
</dbReference>
<comment type="function">
    <text evidence="1">After binding acetylcholine, the AChR responds by an extensive change in conformation that affects all subunits and leads to opening of an ion-conducting channel across the plasma membrane.</text>
</comment>
<comment type="subcellular location">
    <subcellularLocation>
        <location evidence="17">Postsynaptic cell membrane</location>
        <topology evidence="17">Multi-pass membrane protein</topology>
    </subcellularLocation>
</comment>
<feature type="domain" description="Endonuclease/exonuclease/phosphatase" evidence="23">
    <location>
        <begin position="406"/>
        <end position="516"/>
    </location>
</feature>
<dbReference type="GO" id="GO:0045211">
    <property type="term" value="C:postsynaptic membrane"/>
    <property type="evidence" value="ECO:0007669"/>
    <property type="project" value="UniProtKB-SubCell"/>
</dbReference>
<dbReference type="EMBL" id="QOIP01000006">
    <property type="protein sequence ID" value="RLU21521.1"/>
    <property type="molecule type" value="Genomic_DNA"/>
</dbReference>
<dbReference type="PROSITE" id="PS00236">
    <property type="entry name" value="NEUROTR_ION_CHANNEL"/>
    <property type="match status" value="1"/>
</dbReference>
<keyword evidence="15" id="KW-1071">Ligand-gated ion channel</keyword>
<evidence type="ECO:0000256" key="18">
    <source>
        <dbReference type="RuleBase" id="RU000687"/>
    </source>
</evidence>
<keyword evidence="5 18" id="KW-0812">Transmembrane</keyword>
<keyword evidence="12" id="KW-0675">Receptor</keyword>
<evidence type="ECO:0000256" key="1">
    <source>
        <dbReference type="ARBA" id="ARBA00003328"/>
    </source>
</evidence>
<gene>
    <name evidence="24" type="ORF">DMN91_005894</name>
</gene>
<feature type="compositionally biased region" description="Acidic residues" evidence="20">
    <location>
        <begin position="900"/>
        <end position="917"/>
    </location>
</feature>
<dbReference type="FunFam" id="1.20.58.390:FF:000012">
    <property type="entry name" value="Acetylcholine receptor subunit alpha-like"/>
    <property type="match status" value="1"/>
</dbReference>
<evidence type="ECO:0000256" key="12">
    <source>
        <dbReference type="ARBA" id="ARBA00023170"/>
    </source>
</evidence>
<feature type="region of interest" description="Disordered" evidence="20">
    <location>
        <begin position="881"/>
        <end position="930"/>
    </location>
</feature>
<protein>
    <recommendedName>
        <fullName evidence="25">Acetylcholine receptor subunit alpha-like protein</fullName>
    </recommendedName>
</protein>
<evidence type="ECO:0000256" key="7">
    <source>
        <dbReference type="ARBA" id="ARBA00022989"/>
    </source>
</evidence>
<dbReference type="GO" id="GO:0004888">
    <property type="term" value="F:transmembrane signaling receptor activity"/>
    <property type="evidence" value="ECO:0007669"/>
    <property type="project" value="InterPro"/>
</dbReference>
<reference evidence="24" key="2">
    <citation type="submission" date="2018-07" db="EMBL/GenBank/DDBJ databases">
        <authorList>
            <person name="Mckenzie S.K."/>
            <person name="Kronauer D.J.C."/>
        </authorList>
    </citation>
    <scope>NUCLEOTIDE SEQUENCE</scope>
    <source>
        <strain evidence="24">Clonal line C1</strain>
    </source>
</reference>
<sequence>MLRDAWTNDGGKGWWRWWSRLGGLLAMAAAISCLVAPFPGASANPEAKRLYDDLLSNYNRLIRPVGNNSDRLTVKMGLRLSQLIDVNLKNQIMTTNVWVEQSNCIDIEEMRGIFHLCMKSKKAVSVELVKDRKIRSSGLLRFPLWLYGVIHARDRIALAVWIFPFDCGIASHPACIPRTGHPYLNGKFLDCTACPADAGLSGSAINKIRELIRSEFAIFRREIVESLKADIGIIREDMQKLAERIDGLENVERRASDGVSLAEEDLFAEIAERESRASNIIMFSLDEPEHSDSNDVSDKDLVNDVLHTILPSLEPSYKVRRLGVKKHGQPRPLCVSFSSKQEAILVLRNKGKYTGPAKIYQDQTPKQRKYLMNLRAHLRELQDAGESKTIRYIGGVPKIIGHKHIVFGAVYIPPGSDTMTYESHCSVVEDICSKSRNIDLVIAGDYNLPHLVVGSDVRGVLTYEIKGRCNMLRQANTLVTHFNELQLYQHNFVSSVTGNTLDLVFSTVQMAPVCLAVESLLSCDKYHPALDFTLPCLKVELGCGPRVVRRNFSRANYVAINDYLGGIHWDVELEGLSVESAVGLLYSHLDYAASSYVPEWNDYKLKWNPDDYGGVDTLHVPSEHIWLPDIVLYNNADGNYEVTIMTKAILHHTGKVIWKPPAIYKSFCEIDVEYFPFDQQTCFMKFGSWTYDGYTVDLRHLAQTEDSNEIDVGIDLTDYYISVEWDIIKVPAVRKEAFYICCEEPYIDIVFNITLRRKTLFYTVNLIIPCVGISILSVLVFYLPSDSGEKVSLSISILLSLTVFFLLLAEIIPPTSLTVPLLGKYLLFTMVLVTLSVVVTIAVLNVNFRSPVTHRMSRWVRVVFINVLPRFLLIKRPKKDDEVDEDDGRSAGISAAGGTSDDDGIDDDEDDDEDDVEAANGKPPEGILTDVFHVQETDKYDKYYGKRFSGEYEVPPHGPPPPATRYDLGAVGTVGTVAPCFEEPLPSLPLPGADDDLFGPASPGYAHEDVSPTFEKPLVREIEKTIDDARFIAQHAKNKDKFESVEEDWKYVAMVLDRIFLWIFTLACVFGTALIILQAPSLYDTTKPIDIKYSKIAKKKMMLMNMGPEED</sequence>
<evidence type="ECO:0000259" key="21">
    <source>
        <dbReference type="Pfam" id="PF02931"/>
    </source>
</evidence>
<name>A0A3L8DMC0_OOCBI</name>
<evidence type="ECO:0000256" key="19">
    <source>
        <dbReference type="SAM" id="Coils"/>
    </source>
</evidence>
<dbReference type="GO" id="GO:0005230">
    <property type="term" value="F:extracellular ligand-gated monoatomic ion channel activity"/>
    <property type="evidence" value="ECO:0007669"/>
    <property type="project" value="InterPro"/>
</dbReference>
<dbReference type="InterPro" id="IPR005135">
    <property type="entry name" value="Endo/exonuclease/phosphatase"/>
</dbReference>
<evidence type="ECO:0000256" key="4">
    <source>
        <dbReference type="ARBA" id="ARBA00022475"/>
    </source>
</evidence>
<evidence type="ECO:0000256" key="2">
    <source>
        <dbReference type="ARBA" id="ARBA00009237"/>
    </source>
</evidence>
<feature type="domain" description="Neurotransmitter-gated ion-channel ligand-binding" evidence="21">
    <location>
        <begin position="599"/>
        <end position="759"/>
    </location>
</feature>
<feature type="compositionally biased region" description="Low complexity" evidence="20">
    <location>
        <begin position="890"/>
        <end position="899"/>
    </location>
</feature>
<feature type="coiled-coil region" evidence="19">
    <location>
        <begin position="224"/>
        <end position="251"/>
    </location>
</feature>
<dbReference type="Proteomes" id="UP000279307">
    <property type="component" value="Chromosome 6"/>
</dbReference>
<evidence type="ECO:0000256" key="9">
    <source>
        <dbReference type="ARBA" id="ARBA00023065"/>
    </source>
</evidence>
<evidence type="ECO:0000256" key="8">
    <source>
        <dbReference type="ARBA" id="ARBA00023018"/>
    </source>
</evidence>
<organism evidence="24">
    <name type="scientific">Ooceraea biroi</name>
    <name type="common">Clonal raider ant</name>
    <name type="synonym">Cerapachys biroi</name>
    <dbReference type="NCBI Taxonomy" id="2015173"/>
    <lineage>
        <taxon>Eukaryota</taxon>
        <taxon>Metazoa</taxon>
        <taxon>Ecdysozoa</taxon>
        <taxon>Arthropoda</taxon>
        <taxon>Hexapoda</taxon>
        <taxon>Insecta</taxon>
        <taxon>Pterygota</taxon>
        <taxon>Neoptera</taxon>
        <taxon>Endopterygota</taxon>
        <taxon>Hymenoptera</taxon>
        <taxon>Apocrita</taxon>
        <taxon>Aculeata</taxon>
        <taxon>Formicoidea</taxon>
        <taxon>Formicidae</taxon>
        <taxon>Dorylinae</taxon>
        <taxon>Ooceraea</taxon>
    </lineage>
</organism>
<feature type="domain" description="Neurotransmitter-gated ion-channel transmembrane" evidence="22">
    <location>
        <begin position="766"/>
        <end position="894"/>
    </location>
</feature>
<keyword evidence="19" id="KW-0175">Coiled coil</keyword>
<evidence type="ECO:0000256" key="16">
    <source>
        <dbReference type="ARBA" id="ARBA00023303"/>
    </source>
</evidence>
<dbReference type="FunFam" id="1.20.58.390:FF:000022">
    <property type="entry name" value="Nicotinic acetylcholine receptor subunit alpha4"/>
    <property type="match status" value="1"/>
</dbReference>
<dbReference type="InterPro" id="IPR006029">
    <property type="entry name" value="Neurotrans-gated_channel_TM"/>
</dbReference>
<keyword evidence="10 18" id="KW-0472">Membrane</keyword>
<evidence type="ECO:0000256" key="3">
    <source>
        <dbReference type="ARBA" id="ARBA00022448"/>
    </source>
</evidence>
<dbReference type="InterPro" id="IPR006202">
    <property type="entry name" value="Neur_chan_lig-bd"/>
</dbReference>
<dbReference type="GO" id="GO:0098655">
    <property type="term" value="P:monoatomic cation transmembrane transport"/>
    <property type="evidence" value="ECO:0007669"/>
    <property type="project" value="UniProtKB-ARBA"/>
</dbReference>
<dbReference type="FunFam" id="2.70.170.10:FF:000013">
    <property type="entry name" value="Acetylcholine receptor subunit alpha"/>
    <property type="match status" value="1"/>
</dbReference>
<dbReference type="InterPro" id="IPR038050">
    <property type="entry name" value="Neuro_actylchol_rec"/>
</dbReference>
<dbReference type="Gene3D" id="1.20.58.390">
    <property type="entry name" value="Neurotransmitter-gated ion-channel transmembrane domain"/>
    <property type="match status" value="2"/>
</dbReference>
<evidence type="ECO:0000256" key="10">
    <source>
        <dbReference type="ARBA" id="ARBA00023136"/>
    </source>
</evidence>
<dbReference type="InterPro" id="IPR036734">
    <property type="entry name" value="Neur_chan_lig-bd_sf"/>
</dbReference>
<dbReference type="Pfam" id="PF14529">
    <property type="entry name" value="Exo_endo_phos_2"/>
    <property type="match status" value="1"/>
</dbReference>
<keyword evidence="3 18" id="KW-0813">Transport</keyword>
<dbReference type="CDD" id="cd19064">
    <property type="entry name" value="LGIC_TM_nAChR"/>
    <property type="match status" value="1"/>
</dbReference>
<evidence type="ECO:0000256" key="17">
    <source>
        <dbReference type="ARBA" id="ARBA00034104"/>
    </source>
</evidence>
<dbReference type="SUPFAM" id="SSF63712">
    <property type="entry name" value="Nicotinic receptor ligand binding domain-like"/>
    <property type="match status" value="2"/>
</dbReference>
<feature type="transmembrane region" description="Helical" evidence="18">
    <location>
        <begin position="795"/>
        <end position="813"/>
    </location>
</feature>
<dbReference type="Pfam" id="PF02932">
    <property type="entry name" value="Neur_chan_memb"/>
    <property type="match status" value="2"/>
</dbReference>
<dbReference type="Gene3D" id="2.70.170.10">
    <property type="entry name" value="Neurotransmitter-gated ion-channel ligand-binding domain"/>
    <property type="match status" value="2"/>
</dbReference>
<evidence type="ECO:0008006" key="25">
    <source>
        <dbReference type="Google" id="ProtNLM"/>
    </source>
</evidence>
<dbReference type="AlphaFoldDB" id="A0A3L8DMC0"/>
<dbReference type="OrthoDB" id="5975154at2759"/>
<dbReference type="GO" id="GO:0007271">
    <property type="term" value="P:synaptic transmission, cholinergic"/>
    <property type="evidence" value="ECO:0007669"/>
    <property type="project" value="UniProtKB-ARBA"/>
</dbReference>
<evidence type="ECO:0000256" key="13">
    <source>
        <dbReference type="ARBA" id="ARBA00023180"/>
    </source>
</evidence>
<dbReference type="NCBIfam" id="TIGR00860">
    <property type="entry name" value="LIC"/>
    <property type="match status" value="1"/>
</dbReference>
<keyword evidence="8" id="KW-0770">Synapse</keyword>
<keyword evidence="7 18" id="KW-1133">Transmembrane helix</keyword>
<keyword evidence="9 18" id="KW-0406">Ion transport</keyword>
<feature type="transmembrane region" description="Helical" evidence="18">
    <location>
        <begin position="825"/>
        <end position="848"/>
    </location>
</feature>
<reference evidence="24" key="1">
    <citation type="journal article" date="2018" name="Genome Res.">
        <title>The genomic architecture and molecular evolution of ant odorant receptors.</title>
        <authorList>
            <person name="McKenzie S.K."/>
            <person name="Kronauer D.J.C."/>
        </authorList>
    </citation>
    <scope>NUCLEOTIDE SEQUENCE [LARGE SCALE GENOMIC DNA]</scope>
    <source>
        <strain evidence="24">Clonal line C1</strain>
    </source>
</reference>
<keyword evidence="11" id="KW-1015">Disulfide bond</keyword>
<dbReference type="Gene3D" id="3.60.10.10">
    <property type="entry name" value="Endonuclease/exonuclease/phosphatase"/>
    <property type="match status" value="1"/>
</dbReference>
<dbReference type="PANTHER" id="PTHR18945">
    <property type="entry name" value="NEUROTRANSMITTER GATED ION CHANNEL"/>
    <property type="match status" value="1"/>
</dbReference>
<keyword evidence="4" id="KW-1003">Cell membrane</keyword>
<evidence type="ECO:0000256" key="5">
    <source>
        <dbReference type="ARBA" id="ARBA00022692"/>
    </source>
</evidence>
<feature type="domain" description="Neurotransmitter-gated ion-channel ligand-binding" evidence="21">
    <location>
        <begin position="48"/>
        <end position="101"/>
    </location>
</feature>
<evidence type="ECO:0000256" key="6">
    <source>
        <dbReference type="ARBA" id="ARBA00022729"/>
    </source>
</evidence>
<keyword evidence="16 18" id="KW-0407">Ion channel</keyword>
<keyword evidence="6" id="KW-0732">Signal</keyword>
<feature type="transmembrane region" description="Helical" evidence="18">
    <location>
        <begin position="1059"/>
        <end position="1079"/>
    </location>
</feature>
<evidence type="ECO:0000313" key="24">
    <source>
        <dbReference type="EMBL" id="RLU21521.1"/>
    </source>
</evidence>
<evidence type="ECO:0000256" key="20">
    <source>
        <dbReference type="SAM" id="MobiDB-lite"/>
    </source>
</evidence>
<feature type="transmembrane region" description="Helical" evidence="18">
    <location>
        <begin position="760"/>
        <end position="783"/>
    </location>
</feature>
<evidence type="ECO:0000256" key="11">
    <source>
        <dbReference type="ARBA" id="ARBA00023157"/>
    </source>
</evidence>
<proteinExistence type="inferred from homology"/>
<evidence type="ECO:0000259" key="22">
    <source>
        <dbReference type="Pfam" id="PF02932"/>
    </source>
</evidence>
<comment type="caution">
    <text evidence="24">The sequence shown here is derived from an EMBL/GenBank/DDBJ whole genome shotgun (WGS) entry which is preliminary data.</text>
</comment>
<evidence type="ECO:0000256" key="15">
    <source>
        <dbReference type="ARBA" id="ARBA00023286"/>
    </source>
</evidence>
<dbReference type="SUPFAM" id="SSF90112">
    <property type="entry name" value="Neurotransmitter-gated ion-channel transmembrane pore"/>
    <property type="match status" value="1"/>
</dbReference>
<feature type="domain" description="Neurotransmitter-gated ion-channel transmembrane" evidence="22">
    <location>
        <begin position="1013"/>
        <end position="1075"/>
    </location>
</feature>
<dbReference type="GO" id="GO:0003824">
    <property type="term" value="F:catalytic activity"/>
    <property type="evidence" value="ECO:0007669"/>
    <property type="project" value="InterPro"/>
</dbReference>
<dbReference type="PROSITE" id="PS51257">
    <property type="entry name" value="PROKAR_LIPOPROTEIN"/>
    <property type="match status" value="1"/>
</dbReference>
<evidence type="ECO:0000256" key="14">
    <source>
        <dbReference type="ARBA" id="ARBA00023257"/>
    </source>
</evidence>
<dbReference type="SUPFAM" id="SSF56219">
    <property type="entry name" value="DNase I-like"/>
    <property type="match status" value="1"/>
</dbReference>
<dbReference type="InterPro" id="IPR036691">
    <property type="entry name" value="Endo/exonu/phosph_ase_sf"/>
</dbReference>
<evidence type="ECO:0000259" key="23">
    <source>
        <dbReference type="Pfam" id="PF14529"/>
    </source>
</evidence>
<comment type="similarity">
    <text evidence="2">Belongs to the ligand-gated ion channel (TC 1.A.9) family. Acetylcholine receptor (TC 1.A.9.1) subfamily.</text>
</comment>
<dbReference type="PRINTS" id="PR00252">
    <property type="entry name" value="NRIONCHANNEL"/>
</dbReference>
<dbReference type="Pfam" id="PF02931">
    <property type="entry name" value="Neur_chan_LBD"/>
    <property type="match status" value="2"/>
</dbReference>
<dbReference type="InterPro" id="IPR018000">
    <property type="entry name" value="Neurotransmitter_ion_chnl_CS"/>
</dbReference>
<dbReference type="InterPro" id="IPR036719">
    <property type="entry name" value="Neuro-gated_channel_TM_sf"/>
</dbReference>
<keyword evidence="14" id="KW-0628">Postsynaptic cell membrane</keyword>
<keyword evidence="13" id="KW-0325">Glycoprotein</keyword>
<accession>A0A3L8DMC0</accession>